<feature type="transmembrane region" description="Helical" evidence="5">
    <location>
        <begin position="265"/>
        <end position="284"/>
    </location>
</feature>
<evidence type="ECO:0000256" key="4">
    <source>
        <dbReference type="ARBA" id="ARBA00023136"/>
    </source>
</evidence>
<feature type="chain" id="PRO_5041948522" evidence="6">
    <location>
        <begin position="32"/>
        <end position="423"/>
    </location>
</feature>
<dbReference type="GO" id="GO:0016020">
    <property type="term" value="C:membrane"/>
    <property type="evidence" value="ECO:0007669"/>
    <property type="project" value="UniProtKB-SubCell"/>
</dbReference>
<feature type="transmembrane region" description="Helical" evidence="5">
    <location>
        <begin position="181"/>
        <end position="204"/>
    </location>
</feature>
<feature type="transmembrane region" description="Helical" evidence="5">
    <location>
        <begin position="386"/>
        <end position="408"/>
    </location>
</feature>
<name>A0AAD1RYL0_PELCU</name>
<dbReference type="InterPro" id="IPR026082">
    <property type="entry name" value="ABCA"/>
</dbReference>
<dbReference type="GO" id="GO:0140359">
    <property type="term" value="F:ABC-type transporter activity"/>
    <property type="evidence" value="ECO:0007669"/>
    <property type="project" value="InterPro"/>
</dbReference>
<evidence type="ECO:0000259" key="7">
    <source>
        <dbReference type="Pfam" id="PF12698"/>
    </source>
</evidence>
<keyword evidence="3 5" id="KW-1133">Transmembrane helix</keyword>
<keyword evidence="9" id="KW-1185">Reference proteome</keyword>
<dbReference type="InterPro" id="IPR013525">
    <property type="entry name" value="ABC2_TM"/>
</dbReference>
<sequence>MAQAMCNGGKKKNVRMMALLLLTIRLYNKSTEDLMYAMNSPPGIDNYCLNNNIACLNESSLGSWNSTGNQSLTYGTCNCASGVSVCAVPNAVPPHRRIYSGQMLYNVSKYVMEDYLLATTLEFVQKRSGITMRVLTASQLSSTVSTTFFLGQTCQKMCPTNMVFLSPINHSMNLCHRIATLINTLLALSILVGYSITTSSFVTYTVKEHNTGAKRLQHIAGVGEVCYWVIHFLYDMIMYLIPVAISIAVIAAFKLPAFCNDSNLGAVSVLFILFGYATFAWMYLIAGTFKNPGMAFIVYVGINLFISINTIIPSSIIYFLTQQTGLFNVDYESLNNTYNALTNVFKTFPQFCFGYGMVLLSQQQYIQNKRSLYGYDEKINVFSMDILGWMLSAMAIQGTFCLLLRLLLNEGIIFSVKYPLYKH</sequence>
<dbReference type="Pfam" id="PF12698">
    <property type="entry name" value="ABC2_membrane_3"/>
    <property type="match status" value="1"/>
</dbReference>
<dbReference type="GO" id="GO:0005319">
    <property type="term" value="F:lipid transporter activity"/>
    <property type="evidence" value="ECO:0007669"/>
    <property type="project" value="TreeGrafter"/>
</dbReference>
<keyword evidence="8" id="KW-0067">ATP-binding</keyword>
<accession>A0AAD1RYL0</accession>
<protein>
    <submittedName>
        <fullName evidence="8">ATP-binding cassette sub-family A member 12</fullName>
    </submittedName>
</protein>
<dbReference type="GO" id="GO:0005524">
    <property type="term" value="F:ATP binding"/>
    <property type="evidence" value="ECO:0007669"/>
    <property type="project" value="UniProtKB-KW"/>
</dbReference>
<proteinExistence type="predicted"/>
<gene>
    <name evidence="8" type="ORF">PECUL_23A046841</name>
</gene>
<evidence type="ECO:0000256" key="5">
    <source>
        <dbReference type="SAM" id="Phobius"/>
    </source>
</evidence>
<evidence type="ECO:0000256" key="3">
    <source>
        <dbReference type="ARBA" id="ARBA00022989"/>
    </source>
</evidence>
<organism evidence="8 9">
    <name type="scientific">Pelobates cultripes</name>
    <name type="common">Western spadefoot toad</name>
    <dbReference type="NCBI Taxonomy" id="61616"/>
    <lineage>
        <taxon>Eukaryota</taxon>
        <taxon>Metazoa</taxon>
        <taxon>Chordata</taxon>
        <taxon>Craniata</taxon>
        <taxon>Vertebrata</taxon>
        <taxon>Euteleostomi</taxon>
        <taxon>Amphibia</taxon>
        <taxon>Batrachia</taxon>
        <taxon>Anura</taxon>
        <taxon>Pelobatoidea</taxon>
        <taxon>Pelobatidae</taxon>
        <taxon>Pelobates</taxon>
    </lineage>
</organism>
<evidence type="ECO:0000313" key="8">
    <source>
        <dbReference type="EMBL" id="CAH2283801.1"/>
    </source>
</evidence>
<keyword evidence="6" id="KW-0732">Signal</keyword>
<keyword evidence="2 5" id="KW-0812">Transmembrane</keyword>
<feature type="transmembrane region" description="Helical" evidence="5">
    <location>
        <begin position="296"/>
        <end position="320"/>
    </location>
</feature>
<dbReference type="PANTHER" id="PTHR19229:SF250">
    <property type="entry name" value="ABC TRANSPORTER DOMAIN-CONTAINING PROTEIN-RELATED"/>
    <property type="match status" value="1"/>
</dbReference>
<evidence type="ECO:0000256" key="6">
    <source>
        <dbReference type="SAM" id="SignalP"/>
    </source>
</evidence>
<evidence type="ECO:0000256" key="1">
    <source>
        <dbReference type="ARBA" id="ARBA00004141"/>
    </source>
</evidence>
<feature type="signal peptide" evidence="6">
    <location>
        <begin position="1"/>
        <end position="31"/>
    </location>
</feature>
<keyword evidence="4 5" id="KW-0472">Membrane</keyword>
<reference evidence="8" key="1">
    <citation type="submission" date="2022-03" db="EMBL/GenBank/DDBJ databases">
        <authorList>
            <person name="Alioto T."/>
            <person name="Alioto T."/>
            <person name="Gomez Garrido J."/>
        </authorList>
    </citation>
    <scope>NUCLEOTIDE SEQUENCE</scope>
</reference>
<dbReference type="EMBL" id="OW240915">
    <property type="protein sequence ID" value="CAH2283801.1"/>
    <property type="molecule type" value="Genomic_DNA"/>
</dbReference>
<feature type="domain" description="ABC-2 type transporter transmembrane" evidence="7">
    <location>
        <begin position="183"/>
        <end position="404"/>
    </location>
</feature>
<dbReference type="AlphaFoldDB" id="A0AAD1RYL0"/>
<evidence type="ECO:0000256" key="2">
    <source>
        <dbReference type="ARBA" id="ARBA00022692"/>
    </source>
</evidence>
<evidence type="ECO:0000313" key="9">
    <source>
        <dbReference type="Proteomes" id="UP001295444"/>
    </source>
</evidence>
<comment type="subcellular location">
    <subcellularLocation>
        <location evidence="1">Membrane</location>
        <topology evidence="1">Multi-pass membrane protein</topology>
    </subcellularLocation>
</comment>
<dbReference type="Proteomes" id="UP001295444">
    <property type="component" value="Chromosome 04"/>
</dbReference>
<keyword evidence="8" id="KW-0547">Nucleotide-binding</keyword>
<feature type="transmembrane region" description="Helical" evidence="5">
    <location>
        <begin position="225"/>
        <end position="253"/>
    </location>
</feature>
<dbReference type="PANTHER" id="PTHR19229">
    <property type="entry name" value="ATP-BINDING CASSETTE TRANSPORTER SUBFAMILY A ABCA"/>
    <property type="match status" value="1"/>
</dbReference>